<dbReference type="InterPro" id="IPR036058">
    <property type="entry name" value="Kazal_dom_sf"/>
</dbReference>
<evidence type="ECO:0000313" key="19">
    <source>
        <dbReference type="EMBL" id="POI24213.1"/>
    </source>
</evidence>
<dbReference type="InterPro" id="IPR004156">
    <property type="entry name" value="OATP"/>
</dbReference>
<dbReference type="Gene3D" id="3.30.60.30">
    <property type="match status" value="1"/>
</dbReference>
<evidence type="ECO:0000256" key="3">
    <source>
        <dbReference type="ARBA" id="ARBA00022448"/>
    </source>
</evidence>
<keyword evidence="8" id="KW-0406">Ion transport</keyword>
<dbReference type="PANTHER" id="PTHR11388">
    <property type="entry name" value="ORGANIC ANION TRANSPORTER"/>
    <property type="match status" value="1"/>
</dbReference>
<dbReference type="GO" id="GO:0016323">
    <property type="term" value="C:basolateral plasma membrane"/>
    <property type="evidence" value="ECO:0007669"/>
    <property type="project" value="TreeGrafter"/>
</dbReference>
<dbReference type="PANTHER" id="PTHR11388:SF16">
    <property type="entry name" value="SOLUTE CARRIER ORGANIC ANION TRANSPORTER FAMILY MEMBER 1A2"/>
    <property type="match status" value="1"/>
</dbReference>
<comment type="catalytic activity">
    <reaction evidence="14">
        <text>L-thyroxine sulfate(out) = L-thyroxine sulfate(in)</text>
        <dbReference type="Rhea" id="RHEA:73311"/>
        <dbReference type="ChEBI" id="CHEBI:176512"/>
    </reaction>
</comment>
<dbReference type="Proteomes" id="UP000237246">
    <property type="component" value="Unassembled WGS sequence"/>
</dbReference>
<gene>
    <name evidence="19" type="ORF">CIB84_012038</name>
</gene>
<organism evidence="19 20">
    <name type="scientific">Bambusicola thoracicus</name>
    <name type="common">Chinese bamboo-partridge</name>
    <name type="synonym">Perdix thoracica</name>
    <dbReference type="NCBI Taxonomy" id="9083"/>
    <lineage>
        <taxon>Eukaryota</taxon>
        <taxon>Metazoa</taxon>
        <taxon>Chordata</taxon>
        <taxon>Craniata</taxon>
        <taxon>Vertebrata</taxon>
        <taxon>Euteleostomi</taxon>
        <taxon>Archelosauria</taxon>
        <taxon>Archosauria</taxon>
        <taxon>Dinosauria</taxon>
        <taxon>Saurischia</taxon>
        <taxon>Theropoda</taxon>
        <taxon>Coelurosauria</taxon>
        <taxon>Aves</taxon>
        <taxon>Neognathae</taxon>
        <taxon>Galloanserae</taxon>
        <taxon>Galliformes</taxon>
        <taxon>Phasianidae</taxon>
        <taxon>Perdicinae</taxon>
        <taxon>Bambusicola</taxon>
    </lineage>
</organism>
<dbReference type="GO" id="GO:0015347">
    <property type="term" value="F:sodium-independent organic anion transmembrane transporter activity"/>
    <property type="evidence" value="ECO:0007669"/>
    <property type="project" value="TreeGrafter"/>
</dbReference>
<comment type="catalytic activity">
    <reaction evidence="12">
        <text>3,3',5'-triiodo-L-thyronine(out) = 3,3',5'-triiodo-L-thyronine(in)</text>
        <dbReference type="Rhea" id="RHEA:71815"/>
        <dbReference type="ChEBI" id="CHEBI:57261"/>
    </reaction>
</comment>
<evidence type="ECO:0000256" key="7">
    <source>
        <dbReference type="ARBA" id="ARBA00023055"/>
    </source>
</evidence>
<keyword evidence="5" id="KW-0812">Transmembrane</keyword>
<keyword evidence="10" id="KW-1015">Disulfide bond</keyword>
<keyword evidence="4" id="KW-1003">Cell membrane</keyword>
<keyword evidence="7" id="KW-0445">Lipid transport</keyword>
<protein>
    <recommendedName>
        <fullName evidence="15">Solute carrier organic anion transporter family member 1C1</fullName>
    </recommendedName>
    <alternativeName>
        <fullName evidence="17">Solute carrier family 21 member 14</fullName>
    </alternativeName>
    <alternativeName>
        <fullName evidence="16">Thyroxine transporter</fullName>
    </alternativeName>
</protein>
<evidence type="ECO:0000256" key="1">
    <source>
        <dbReference type="ARBA" id="ARBA00004651"/>
    </source>
</evidence>
<evidence type="ECO:0000259" key="18">
    <source>
        <dbReference type="PROSITE" id="PS51465"/>
    </source>
</evidence>
<dbReference type="Pfam" id="PF07648">
    <property type="entry name" value="Kazal_2"/>
    <property type="match status" value="1"/>
</dbReference>
<proteinExistence type="inferred from homology"/>
<comment type="similarity">
    <text evidence="2">Belongs to the organo anion transporter (TC 2.A.60) family.</text>
</comment>
<evidence type="ECO:0000313" key="20">
    <source>
        <dbReference type="Proteomes" id="UP000237246"/>
    </source>
</evidence>
<keyword evidence="11" id="KW-0325">Glycoprotein</keyword>
<keyword evidence="9" id="KW-0472">Membrane</keyword>
<dbReference type="GO" id="GO:0015125">
    <property type="term" value="F:bile acid transmembrane transporter activity"/>
    <property type="evidence" value="ECO:0007669"/>
    <property type="project" value="TreeGrafter"/>
</dbReference>
<evidence type="ECO:0000256" key="11">
    <source>
        <dbReference type="ARBA" id="ARBA00023180"/>
    </source>
</evidence>
<dbReference type="GO" id="GO:0043252">
    <property type="term" value="P:sodium-independent organic anion transport"/>
    <property type="evidence" value="ECO:0007669"/>
    <property type="project" value="TreeGrafter"/>
</dbReference>
<comment type="subcellular location">
    <subcellularLocation>
        <location evidence="1">Cell membrane</location>
        <topology evidence="1">Multi-pass membrane protein</topology>
    </subcellularLocation>
</comment>
<dbReference type="GO" id="GO:0006811">
    <property type="term" value="P:monoatomic ion transport"/>
    <property type="evidence" value="ECO:0007669"/>
    <property type="project" value="UniProtKB-KW"/>
</dbReference>
<evidence type="ECO:0000256" key="6">
    <source>
        <dbReference type="ARBA" id="ARBA00022989"/>
    </source>
</evidence>
<evidence type="ECO:0000256" key="9">
    <source>
        <dbReference type="ARBA" id="ARBA00023136"/>
    </source>
</evidence>
<comment type="caution">
    <text evidence="19">The sequence shown here is derived from an EMBL/GenBank/DDBJ whole genome shotgun (WGS) entry which is preliminary data.</text>
</comment>
<evidence type="ECO:0000256" key="12">
    <source>
        <dbReference type="ARBA" id="ARBA00050960"/>
    </source>
</evidence>
<dbReference type="OrthoDB" id="5062115at2759"/>
<dbReference type="FunFam" id="3.30.60.30:FF:000048">
    <property type="entry name" value="Solute carrier organic anion transporter family member"/>
    <property type="match status" value="1"/>
</dbReference>
<dbReference type="AlphaFoldDB" id="A0A2P4SJE3"/>
<evidence type="ECO:0000256" key="10">
    <source>
        <dbReference type="ARBA" id="ARBA00023157"/>
    </source>
</evidence>
<evidence type="ECO:0000256" key="5">
    <source>
        <dbReference type="ARBA" id="ARBA00022692"/>
    </source>
</evidence>
<dbReference type="InterPro" id="IPR002350">
    <property type="entry name" value="Kazal_dom"/>
</dbReference>
<evidence type="ECO:0000256" key="17">
    <source>
        <dbReference type="ARBA" id="ARBA00082740"/>
    </source>
</evidence>
<name>A0A2P4SJE3_BAMTH</name>
<evidence type="ECO:0000256" key="14">
    <source>
        <dbReference type="ARBA" id="ARBA00052624"/>
    </source>
</evidence>
<evidence type="ECO:0000256" key="8">
    <source>
        <dbReference type="ARBA" id="ARBA00023065"/>
    </source>
</evidence>
<comment type="catalytic activity">
    <reaction evidence="13">
        <text>L-thyroxine(out) = L-thyroxine(in)</text>
        <dbReference type="Rhea" id="RHEA:71819"/>
        <dbReference type="ChEBI" id="CHEBI:58448"/>
    </reaction>
</comment>
<accession>A0A2P4SJE3</accession>
<evidence type="ECO:0000256" key="15">
    <source>
        <dbReference type="ARBA" id="ARBA00067107"/>
    </source>
</evidence>
<keyword evidence="3" id="KW-0813">Transport</keyword>
<evidence type="ECO:0000256" key="2">
    <source>
        <dbReference type="ARBA" id="ARBA00009657"/>
    </source>
</evidence>
<dbReference type="EMBL" id="PPHD01042947">
    <property type="protein sequence ID" value="POI24213.1"/>
    <property type="molecule type" value="Genomic_DNA"/>
</dbReference>
<dbReference type="SUPFAM" id="SSF100895">
    <property type="entry name" value="Kazal-type serine protease inhibitors"/>
    <property type="match status" value="1"/>
</dbReference>
<dbReference type="PROSITE" id="PS51465">
    <property type="entry name" value="KAZAL_2"/>
    <property type="match status" value="1"/>
</dbReference>
<reference evidence="19 20" key="1">
    <citation type="submission" date="2018-01" db="EMBL/GenBank/DDBJ databases">
        <title>Comparison of the Chinese Bamboo Partridge and Red Junglefowl genome sequences highlights the importance of demography in genome evolution.</title>
        <authorList>
            <person name="Tiley G.P."/>
            <person name="Kimball R.T."/>
            <person name="Braun E.L."/>
            <person name="Burleigh J.G."/>
        </authorList>
    </citation>
    <scope>NUCLEOTIDE SEQUENCE [LARGE SCALE GENOMIC DNA]</scope>
    <source>
        <strain evidence="19">RTK389</strain>
        <tissue evidence="19">Blood</tissue>
    </source>
</reference>
<sequence>MYFRIDQLSYAENTLLADCNRDCDCTLKVWDPVCANNGITYVSSCLAGCKASTGTGKSVVRHQFYYAVAMKHTVPRMNGGVRDANFFIDYVNMMSLKPEEKSFGVGIHELAARVFGKKSCNMLQKHS</sequence>
<evidence type="ECO:0000256" key="16">
    <source>
        <dbReference type="ARBA" id="ARBA00081851"/>
    </source>
</evidence>
<keyword evidence="6" id="KW-1133">Transmembrane helix</keyword>
<feature type="domain" description="Kazal-like" evidence="18">
    <location>
        <begin position="13"/>
        <end position="63"/>
    </location>
</feature>
<evidence type="ECO:0000256" key="4">
    <source>
        <dbReference type="ARBA" id="ARBA00022475"/>
    </source>
</evidence>
<keyword evidence="20" id="KW-1185">Reference proteome</keyword>
<evidence type="ECO:0000256" key="13">
    <source>
        <dbReference type="ARBA" id="ARBA00051340"/>
    </source>
</evidence>